<dbReference type="EMBL" id="LXKA01000031">
    <property type="protein sequence ID" value="OAJ65524.1"/>
    <property type="molecule type" value="Genomic_DNA"/>
</dbReference>
<comment type="caution">
    <text evidence="2">The sequence shown here is derived from an EMBL/GenBank/DDBJ whole genome shotgun (WGS) entry which is preliminary data.</text>
</comment>
<reference evidence="2 3" key="1">
    <citation type="submission" date="2016-04" db="EMBL/GenBank/DDBJ databases">
        <title>Reclassification of Paraburkholderia panaciterrae (Farh et al. 2015) Dobritsa &amp; Samadpour 2016 as a later homotypic synonym of Paraburkholderia ginsengiterrae (Farh et al. 2015) Dobritsa &amp; Samadpour 2016.</title>
        <authorList>
            <person name="Dobritsa A.P."/>
            <person name="Kutumbaka K."/>
            <person name="Samadpour M."/>
        </authorList>
    </citation>
    <scope>NUCLEOTIDE SEQUENCE [LARGE SCALE GENOMIC DNA]</scope>
    <source>
        <strain evidence="2 3">DCY85</strain>
    </source>
</reference>
<evidence type="ECO:0000256" key="1">
    <source>
        <dbReference type="SAM" id="MobiDB-lite"/>
    </source>
</evidence>
<evidence type="ECO:0000313" key="3">
    <source>
        <dbReference type="Proteomes" id="UP000078116"/>
    </source>
</evidence>
<feature type="compositionally biased region" description="Low complexity" evidence="1">
    <location>
        <begin position="44"/>
        <end position="59"/>
    </location>
</feature>
<feature type="region of interest" description="Disordered" evidence="1">
    <location>
        <begin position="44"/>
        <end position="160"/>
    </location>
</feature>
<gene>
    <name evidence="2" type="ORF">A6V37_37635</name>
</gene>
<name>A0A1A9NHB0_9BURK</name>
<evidence type="ECO:0000313" key="2">
    <source>
        <dbReference type="EMBL" id="OAJ65524.1"/>
    </source>
</evidence>
<organism evidence="2 3">
    <name type="scientific">Paraburkholderia ginsengiterrae</name>
    <dbReference type="NCBI Taxonomy" id="1462993"/>
    <lineage>
        <taxon>Bacteria</taxon>
        <taxon>Pseudomonadati</taxon>
        <taxon>Pseudomonadota</taxon>
        <taxon>Betaproteobacteria</taxon>
        <taxon>Burkholderiales</taxon>
        <taxon>Burkholderiaceae</taxon>
        <taxon>Paraburkholderia</taxon>
    </lineage>
</organism>
<protein>
    <submittedName>
        <fullName evidence="2">Uncharacterized protein</fullName>
    </submittedName>
</protein>
<feature type="compositionally biased region" description="Gly residues" evidence="1">
    <location>
        <begin position="122"/>
        <end position="144"/>
    </location>
</feature>
<dbReference type="Proteomes" id="UP000078116">
    <property type="component" value="Unassembled WGS sequence"/>
</dbReference>
<dbReference type="AlphaFoldDB" id="A0A1A9NHB0"/>
<feature type="region of interest" description="Disordered" evidence="1">
    <location>
        <begin position="1"/>
        <end position="26"/>
    </location>
</feature>
<proteinExistence type="predicted"/>
<accession>A0A1A9NHB0</accession>
<sequence>MGSRSAGGKGRETRTTAGAGVWGCEGGGSWVGGLVREVARRGCAAGAPGTRGGPKAAGRGKSGGGRAKSRAGGGKRRTDERGGGWGAQRGRESSGCGGKSWQWMHSEQWKEGKRGWRMMSGVEGGGGFGGAEGLGRRAGGAGGEGKVEAASRRARGYRGA</sequence>